<name>A0A645A8N6_9ZZZZ</name>
<accession>A0A645A8N6</accession>
<gene>
    <name evidence="1" type="ORF">SDC9_95367</name>
</gene>
<dbReference type="AlphaFoldDB" id="A0A645A8N6"/>
<evidence type="ECO:0000313" key="1">
    <source>
        <dbReference type="EMBL" id="MPM48641.1"/>
    </source>
</evidence>
<comment type="caution">
    <text evidence="1">The sequence shown here is derived from an EMBL/GenBank/DDBJ whole genome shotgun (WGS) entry which is preliminary data.</text>
</comment>
<proteinExistence type="predicted"/>
<protein>
    <submittedName>
        <fullName evidence="1">Uncharacterized protein</fullName>
    </submittedName>
</protein>
<sequence length="108" mass="11896">MPAVVNSTVGSFSGISEADGITACPLDTKKSRYSWRSSLLVMDFISKNAAPCGKISYIEYPMATLFVNAPPAAGEYARTHIADEFAQRFREESEQMRQSRKKVANALN</sequence>
<organism evidence="1">
    <name type="scientific">bioreactor metagenome</name>
    <dbReference type="NCBI Taxonomy" id="1076179"/>
    <lineage>
        <taxon>unclassified sequences</taxon>
        <taxon>metagenomes</taxon>
        <taxon>ecological metagenomes</taxon>
    </lineage>
</organism>
<reference evidence="1" key="1">
    <citation type="submission" date="2019-08" db="EMBL/GenBank/DDBJ databases">
        <authorList>
            <person name="Kucharzyk K."/>
            <person name="Murdoch R.W."/>
            <person name="Higgins S."/>
            <person name="Loffler F."/>
        </authorList>
    </citation>
    <scope>NUCLEOTIDE SEQUENCE</scope>
</reference>
<dbReference type="EMBL" id="VSSQ01012189">
    <property type="protein sequence ID" value="MPM48641.1"/>
    <property type="molecule type" value="Genomic_DNA"/>
</dbReference>